<organism evidence="1 2">
    <name type="scientific">Acidipropionibacterium virtanenii</name>
    <dbReference type="NCBI Taxonomy" id="2057246"/>
    <lineage>
        <taxon>Bacteria</taxon>
        <taxon>Bacillati</taxon>
        <taxon>Actinomycetota</taxon>
        <taxon>Actinomycetes</taxon>
        <taxon>Propionibacteriales</taxon>
        <taxon>Propionibacteriaceae</taxon>
        <taxon>Acidipropionibacterium</taxon>
    </lineage>
</organism>
<dbReference type="Proteomes" id="UP000251995">
    <property type="component" value="Chromosome"/>
</dbReference>
<evidence type="ECO:0000313" key="1">
    <source>
        <dbReference type="EMBL" id="AXE40024.1"/>
    </source>
</evidence>
<gene>
    <name evidence="1" type="ORF">JS278_02890</name>
</gene>
<dbReference type="EMBL" id="CP025198">
    <property type="protein sequence ID" value="AXE40024.1"/>
    <property type="molecule type" value="Genomic_DNA"/>
</dbReference>
<accession>A0A344UXM6</accession>
<protein>
    <recommendedName>
        <fullName evidence="3">DUF4440 domain-containing protein</fullName>
    </recommendedName>
</protein>
<dbReference type="SUPFAM" id="SSF54427">
    <property type="entry name" value="NTF2-like"/>
    <property type="match status" value="1"/>
</dbReference>
<dbReference type="RefSeq" id="WP_114045804.1">
    <property type="nucleotide sequence ID" value="NZ_CP025198.1"/>
</dbReference>
<proteinExistence type="predicted"/>
<name>A0A344UXM6_9ACTN</name>
<dbReference type="Gene3D" id="3.10.450.50">
    <property type="match status" value="1"/>
</dbReference>
<reference evidence="1 2" key="1">
    <citation type="submission" date="2017-12" db="EMBL/GenBank/DDBJ databases">
        <title>The whole genome sequence of the Acidipropionibacterium virtanenii sp. nov. type strain JS278.</title>
        <authorList>
            <person name="Laine P."/>
            <person name="Deptula P."/>
            <person name="Varmanen P."/>
            <person name="Auvinen P."/>
        </authorList>
    </citation>
    <scope>NUCLEOTIDE SEQUENCE [LARGE SCALE GENOMIC DNA]</scope>
    <source>
        <strain evidence="1 2">JS278</strain>
    </source>
</reference>
<dbReference type="InterPro" id="IPR032710">
    <property type="entry name" value="NTF2-like_dom_sf"/>
</dbReference>
<dbReference type="AlphaFoldDB" id="A0A344UXM6"/>
<evidence type="ECO:0008006" key="3">
    <source>
        <dbReference type="Google" id="ProtNLM"/>
    </source>
</evidence>
<keyword evidence="2" id="KW-1185">Reference proteome</keyword>
<evidence type="ECO:0000313" key="2">
    <source>
        <dbReference type="Proteomes" id="UP000251995"/>
    </source>
</evidence>
<dbReference type="KEGG" id="acij:JS278_02890"/>
<dbReference type="OrthoDB" id="9812295at2"/>
<sequence length="152" mass="17997">MTSPTPYERNYTAEQTRLAEHLIDLEKGALDKWFNGDVSGYREIWSRTSFTYFDGDNPKRVEDHDTIDQFLDALDGKLHADVYELHSPRIQFGIDMALLTFQLFADTNLIDMKYNCVELYQREKDDQWRVIHSTWSFIRPMDMDFTSVKEIV</sequence>